<keyword evidence="5" id="KW-0862">Zinc</keyword>
<dbReference type="Gene3D" id="3.40.50.10810">
    <property type="entry name" value="Tandem AAA-ATPase domain"/>
    <property type="match status" value="1"/>
</dbReference>
<name>A0ABR3XW41_9PEZI</name>
<dbReference type="Pfam" id="PF00271">
    <property type="entry name" value="Helicase_C"/>
    <property type="match status" value="1"/>
</dbReference>
<dbReference type="Gene3D" id="3.40.50.300">
    <property type="entry name" value="P-loop containing nucleotide triphosphate hydrolases"/>
    <property type="match status" value="1"/>
</dbReference>
<evidence type="ECO:0000256" key="4">
    <source>
        <dbReference type="ARBA" id="ARBA00022801"/>
    </source>
</evidence>
<feature type="region of interest" description="Disordered" evidence="8">
    <location>
        <begin position="731"/>
        <end position="756"/>
    </location>
</feature>
<evidence type="ECO:0000256" key="8">
    <source>
        <dbReference type="SAM" id="MobiDB-lite"/>
    </source>
</evidence>
<evidence type="ECO:0000256" key="3">
    <source>
        <dbReference type="ARBA" id="ARBA00022771"/>
    </source>
</evidence>
<dbReference type="InterPro" id="IPR001841">
    <property type="entry name" value="Znf_RING"/>
</dbReference>
<evidence type="ECO:0000256" key="5">
    <source>
        <dbReference type="ARBA" id="ARBA00022833"/>
    </source>
</evidence>
<keyword evidence="3 7" id="KW-0863">Zinc-finger</keyword>
<dbReference type="InterPro" id="IPR049730">
    <property type="entry name" value="SNF2/RAD54-like_C"/>
</dbReference>
<dbReference type="InterPro" id="IPR038718">
    <property type="entry name" value="SNF2-like_sf"/>
</dbReference>
<evidence type="ECO:0000259" key="11">
    <source>
        <dbReference type="PROSITE" id="PS51194"/>
    </source>
</evidence>
<accession>A0ABR3XW41</accession>
<dbReference type="Proteomes" id="UP001586593">
    <property type="component" value="Unassembled WGS sequence"/>
</dbReference>
<feature type="domain" description="RING-type" evidence="9">
    <location>
        <begin position="1129"/>
        <end position="1167"/>
    </location>
</feature>
<dbReference type="PROSITE" id="PS50089">
    <property type="entry name" value="ZF_RING_2"/>
    <property type="match status" value="1"/>
</dbReference>
<comment type="caution">
    <text evidence="12">The sequence shown here is derived from an EMBL/GenBank/DDBJ whole genome shotgun (WGS) entry which is preliminary data.</text>
</comment>
<dbReference type="PANTHER" id="PTHR45865:SF1">
    <property type="entry name" value="E3 UBIQUITIN-PROTEIN LIGASE SHPRH"/>
    <property type="match status" value="1"/>
</dbReference>
<dbReference type="Pfam" id="PF26021">
    <property type="entry name" value="Ferritin_C144_05"/>
    <property type="match status" value="1"/>
</dbReference>
<proteinExistence type="predicted"/>
<dbReference type="InterPro" id="IPR000330">
    <property type="entry name" value="SNF2_N"/>
</dbReference>
<feature type="domain" description="Helicase ATP-binding" evidence="10">
    <location>
        <begin position="332"/>
        <end position="535"/>
    </location>
</feature>
<dbReference type="InterPro" id="IPR001650">
    <property type="entry name" value="Helicase_C-like"/>
</dbReference>
<dbReference type="SMART" id="SM00487">
    <property type="entry name" value="DEXDc"/>
    <property type="match status" value="1"/>
</dbReference>
<keyword evidence="1" id="KW-0479">Metal-binding</keyword>
<evidence type="ECO:0000256" key="2">
    <source>
        <dbReference type="ARBA" id="ARBA00022741"/>
    </source>
</evidence>
<evidence type="ECO:0000313" key="12">
    <source>
        <dbReference type="EMBL" id="KAL1880224.1"/>
    </source>
</evidence>
<evidence type="ECO:0000259" key="9">
    <source>
        <dbReference type="PROSITE" id="PS50089"/>
    </source>
</evidence>
<dbReference type="CDD" id="cd18070">
    <property type="entry name" value="DEXQc_SHPRH"/>
    <property type="match status" value="1"/>
</dbReference>
<evidence type="ECO:0000256" key="1">
    <source>
        <dbReference type="ARBA" id="ARBA00022723"/>
    </source>
</evidence>
<dbReference type="Pfam" id="PF00176">
    <property type="entry name" value="SNF2-rel_dom"/>
    <property type="match status" value="1"/>
</dbReference>
<dbReference type="SUPFAM" id="SSF52540">
    <property type="entry name" value="P-loop containing nucleoside triphosphate hydrolases"/>
    <property type="match status" value="2"/>
</dbReference>
<dbReference type="PROSITE" id="PS51192">
    <property type="entry name" value="HELICASE_ATP_BIND_1"/>
    <property type="match status" value="1"/>
</dbReference>
<evidence type="ECO:0000256" key="6">
    <source>
        <dbReference type="ARBA" id="ARBA00022840"/>
    </source>
</evidence>
<evidence type="ECO:0000313" key="13">
    <source>
        <dbReference type="Proteomes" id="UP001586593"/>
    </source>
</evidence>
<dbReference type="InterPro" id="IPR017907">
    <property type="entry name" value="Znf_RING_CS"/>
</dbReference>
<dbReference type="Pfam" id="PF13639">
    <property type="entry name" value="zf-RING_2"/>
    <property type="match status" value="1"/>
</dbReference>
<dbReference type="InterPro" id="IPR014001">
    <property type="entry name" value="Helicase_ATP-bd"/>
</dbReference>
<dbReference type="EMBL" id="JAZHXJ010000034">
    <property type="protein sequence ID" value="KAL1880224.1"/>
    <property type="molecule type" value="Genomic_DNA"/>
</dbReference>
<dbReference type="InterPro" id="IPR027417">
    <property type="entry name" value="P-loop_NTPase"/>
</dbReference>
<feature type="domain" description="Helicase C-terminal" evidence="11">
    <location>
        <begin position="1238"/>
        <end position="1408"/>
    </location>
</feature>
<sequence>MPRKASSQQFKLAQIEHSKADVASFVYFVRSFPGPSAGVQESVDDDGQRPTKRLKTSGGRDSIVVLRQTISFATFSEPIPAEQPQSFHVQRRDCGEFIKVEHFVPVGDPDFGHGLRIAPRRTAKGPRFFLCHRLEKSETPQSLITALDVASQGSDSTSEGCLWASIGVEVLQQGTRVDIKLDIDVHWNESSSVSAASRSKAQRFLRNQVLKSCFPSLAYTPEDAFGSLSPQDFYRAAHVPDKFGSDQGIYTANIPDLTAQLFPFQRRTLHWLLRREGVSWTKASESEQSLVHPISPDPSEVPISFAPAQDALGQTIFVSRLFGVATRDLSRYAALQNIRGGILAEEMGLGKTLEIIGLLLLHQRPPEPSLVFDPYLGRNLRPTGATLLITPSTLLDQWLSELERHAPHLKVMHYPGSRILGKNHITEEEMVQLLSAHDVVVTTFEVLRYEVHMAIEPPPRSIRRERKYERPKSPLVQLSWWRVCIDEAQMVENWTSNTATLARLIPRVNAWAITGTPVKDDIKQDLRGLLNFLRYEPYVSDTLTWNSLFAADRKSFHRLFNSISIRHTKAIVRDEIALPPQKRYVITMPFSAVEEEHYRTLFERLAKECGLDTSGNPIDDKWDPEDPSVQQAMRVALDRLRQTALHPEVGMHNRQALGRRAGPMRTVSEVLDLMLEQTESAIETEHRGLFNILLVKGQILAALNRVQEALQLWEQVEKDVSATVAERREELRKEVEQARVTDPGKTTSEQGEDVDSEEAAITSVKDARRRLRYALEIQHKAVFYCANAYYTIKSNPDLTAPDSEEFTRLDKLETEAYDRAKSIRKEILQESHSRAVGLMEKIASTAATQSFTVIPEVQVMDQAGIVTQTVVDALKEVGALLDQQADQLDEWREHTIQLLLKPLLDEESEDVTGEEYEESAKLQDELMVYLQLLRTLVADRKTALTGLRNGLVDHEANVSIARAKDDEGPWPKKMLELFSIRESLKPVIESTYSLGSLRGIVDRLTERKTYLEVGMRDGQQAHMELAIVNNLRRLAEAQLAEQSKITSALEREVDSFSNTMNARLEFYRQLQAVSDMVTDYDGPKTTESLDAVSRQAERAAKALSSTESKHRYLVHLKATESGGEEQRLCIICQCPFSIGVLTVCGHQFCKECIGLWFRAHHNCPMCKKKLDRTNLHDITLRPNQLQVRSETARQTTLDPTESPASKKPSIYSEFNPEKLAEIQNIELRGPDFTTKVNNLIRHLLWLRQSDPGAKSIVFSQYKDFLGILEFAFKRNGIGYTSFDQADGVVQFKEDVTVEVFLLHARAHSSGLNLVNAKHVFLCEPVLNTALELQAIARVDRIGQNQQSTVWLYIVEGTVEESIYNLSVQRRMEHMGRDLDGQSERFGTELLDENLDAANSFELQQAHLSRLMGKGKISGEAVDKKDLWTCLFGHRQSKPREVGEEVLRNEPAFRRFLTGEAAEGRRNRIAE</sequence>
<dbReference type="InterPro" id="IPR052583">
    <property type="entry name" value="ATP-helicase/E3_Ub-Ligase"/>
</dbReference>
<dbReference type="SUPFAM" id="SSF57850">
    <property type="entry name" value="RING/U-box"/>
    <property type="match status" value="1"/>
</dbReference>
<keyword evidence="13" id="KW-1185">Reference proteome</keyword>
<reference evidence="12 13" key="1">
    <citation type="journal article" date="2024" name="Commun. Biol.">
        <title>Comparative genomic analysis of thermophilic fungi reveals convergent evolutionary adaptations and gene losses.</title>
        <authorList>
            <person name="Steindorff A.S."/>
            <person name="Aguilar-Pontes M.V."/>
            <person name="Robinson A.J."/>
            <person name="Andreopoulos B."/>
            <person name="LaButti K."/>
            <person name="Kuo A."/>
            <person name="Mondo S."/>
            <person name="Riley R."/>
            <person name="Otillar R."/>
            <person name="Haridas S."/>
            <person name="Lipzen A."/>
            <person name="Grimwood J."/>
            <person name="Schmutz J."/>
            <person name="Clum A."/>
            <person name="Reid I.D."/>
            <person name="Moisan M.C."/>
            <person name="Butler G."/>
            <person name="Nguyen T.T.M."/>
            <person name="Dewar K."/>
            <person name="Conant G."/>
            <person name="Drula E."/>
            <person name="Henrissat B."/>
            <person name="Hansel C."/>
            <person name="Singer S."/>
            <person name="Hutchinson M.I."/>
            <person name="de Vries R.P."/>
            <person name="Natvig D.O."/>
            <person name="Powell A.J."/>
            <person name="Tsang A."/>
            <person name="Grigoriev I.V."/>
        </authorList>
    </citation>
    <scope>NUCLEOTIDE SEQUENCE [LARGE SCALE GENOMIC DNA]</scope>
    <source>
        <strain evidence="12 13">ATCC 24622</strain>
    </source>
</reference>
<feature type="region of interest" description="Disordered" evidence="8">
    <location>
        <begin position="37"/>
        <end position="57"/>
    </location>
</feature>
<keyword evidence="6" id="KW-0067">ATP-binding</keyword>
<evidence type="ECO:0000256" key="7">
    <source>
        <dbReference type="PROSITE-ProRule" id="PRU00175"/>
    </source>
</evidence>
<keyword evidence="2" id="KW-0547">Nucleotide-binding</keyword>
<evidence type="ECO:0000259" key="10">
    <source>
        <dbReference type="PROSITE" id="PS51192"/>
    </source>
</evidence>
<protein>
    <submittedName>
        <fullName evidence="12">Uncharacterized protein</fullName>
    </submittedName>
</protein>
<feature type="compositionally biased region" description="Polar residues" evidence="8">
    <location>
        <begin position="1186"/>
        <end position="1203"/>
    </location>
</feature>
<organism evidence="12 13">
    <name type="scientific">Phialemonium thermophilum</name>
    <dbReference type="NCBI Taxonomy" id="223376"/>
    <lineage>
        <taxon>Eukaryota</taxon>
        <taxon>Fungi</taxon>
        <taxon>Dikarya</taxon>
        <taxon>Ascomycota</taxon>
        <taxon>Pezizomycotina</taxon>
        <taxon>Sordariomycetes</taxon>
        <taxon>Sordariomycetidae</taxon>
        <taxon>Cephalothecales</taxon>
        <taxon>Cephalothecaceae</taxon>
        <taxon>Phialemonium</taxon>
    </lineage>
</organism>
<keyword evidence="4" id="KW-0378">Hydrolase</keyword>
<dbReference type="SMART" id="SM00184">
    <property type="entry name" value="RING"/>
    <property type="match status" value="1"/>
</dbReference>
<gene>
    <name evidence="12" type="ORF">VTK73DRAFT_6052</name>
</gene>
<dbReference type="PROSITE" id="PS51194">
    <property type="entry name" value="HELICASE_CTER"/>
    <property type="match status" value="1"/>
</dbReference>
<dbReference type="InterPro" id="IPR013083">
    <property type="entry name" value="Znf_RING/FYVE/PHD"/>
</dbReference>
<dbReference type="InterPro" id="IPR059033">
    <property type="entry name" value="C144_05_dom"/>
</dbReference>
<dbReference type="PANTHER" id="PTHR45865">
    <property type="entry name" value="E3 UBIQUITIN-PROTEIN LIGASE SHPRH FAMILY MEMBER"/>
    <property type="match status" value="1"/>
</dbReference>
<feature type="region of interest" description="Disordered" evidence="8">
    <location>
        <begin position="1186"/>
        <end position="1209"/>
    </location>
</feature>
<dbReference type="PROSITE" id="PS00518">
    <property type="entry name" value="ZF_RING_1"/>
    <property type="match status" value="1"/>
</dbReference>
<dbReference type="CDD" id="cd18793">
    <property type="entry name" value="SF2_C_SNF"/>
    <property type="match status" value="1"/>
</dbReference>
<dbReference type="Gene3D" id="3.30.40.10">
    <property type="entry name" value="Zinc/RING finger domain, C3HC4 (zinc finger)"/>
    <property type="match status" value="1"/>
</dbReference>